<proteinExistence type="predicted"/>
<evidence type="ECO:0000313" key="5">
    <source>
        <dbReference type="Proteomes" id="UP000694240"/>
    </source>
</evidence>
<dbReference type="InterPro" id="IPR025836">
    <property type="entry name" value="Zn_knuckle_CX2CX4HX4C"/>
</dbReference>
<dbReference type="PANTHER" id="PTHR31286">
    <property type="entry name" value="GLYCINE-RICH CELL WALL STRUCTURAL PROTEIN 1.8-LIKE"/>
    <property type="match status" value="1"/>
</dbReference>
<organism evidence="4 5">
    <name type="scientific">Arabidopsis thaliana x Arabidopsis arenosa</name>
    <dbReference type="NCBI Taxonomy" id="1240361"/>
    <lineage>
        <taxon>Eukaryota</taxon>
        <taxon>Viridiplantae</taxon>
        <taxon>Streptophyta</taxon>
        <taxon>Embryophyta</taxon>
        <taxon>Tracheophyta</taxon>
        <taxon>Spermatophyta</taxon>
        <taxon>Magnoliopsida</taxon>
        <taxon>eudicotyledons</taxon>
        <taxon>Gunneridae</taxon>
        <taxon>Pentapetalae</taxon>
        <taxon>rosids</taxon>
        <taxon>malvids</taxon>
        <taxon>Brassicales</taxon>
        <taxon>Brassicaceae</taxon>
        <taxon>Camelineae</taxon>
        <taxon>Arabidopsis</taxon>
    </lineage>
</organism>
<protein>
    <submittedName>
        <fullName evidence="4">Zinc knuckle CX2CX4HX4C</fullName>
    </submittedName>
</protein>
<feature type="region of interest" description="Disordered" evidence="1">
    <location>
        <begin position="614"/>
        <end position="705"/>
    </location>
</feature>
<dbReference type="PANTHER" id="PTHR31286:SF162">
    <property type="entry name" value="DUF4283 DOMAIN-CONTAINING PROTEIN-RELATED"/>
    <property type="match status" value="1"/>
</dbReference>
<dbReference type="AlphaFoldDB" id="A0A8T1Z1D1"/>
<feature type="domain" description="DUF4283" evidence="2">
    <location>
        <begin position="29"/>
        <end position="108"/>
    </location>
</feature>
<gene>
    <name evidence="4" type="ORF">ISN45_Aa06g030660</name>
</gene>
<dbReference type="InterPro" id="IPR040256">
    <property type="entry name" value="At4g02000-like"/>
</dbReference>
<dbReference type="EMBL" id="JAEFBK010000011">
    <property type="protein sequence ID" value="KAG7552464.1"/>
    <property type="molecule type" value="Genomic_DNA"/>
</dbReference>
<evidence type="ECO:0000259" key="3">
    <source>
        <dbReference type="Pfam" id="PF14392"/>
    </source>
</evidence>
<keyword evidence="5" id="KW-1185">Reference proteome</keyword>
<feature type="domain" description="Zinc knuckle CX2CX4HX4C" evidence="3">
    <location>
        <begin position="483"/>
        <end position="530"/>
    </location>
</feature>
<feature type="compositionally biased region" description="Basic and acidic residues" evidence="1">
    <location>
        <begin position="667"/>
        <end position="678"/>
    </location>
</feature>
<feature type="compositionally biased region" description="Pro residues" evidence="1">
    <location>
        <begin position="578"/>
        <end position="590"/>
    </location>
</feature>
<feature type="domain" description="DUF4283" evidence="2">
    <location>
        <begin position="342"/>
        <end position="421"/>
    </location>
</feature>
<comment type="caution">
    <text evidence="4">The sequence shown here is derived from an EMBL/GenBank/DDBJ whole genome shotgun (WGS) entry which is preliminary data.</text>
</comment>
<evidence type="ECO:0000259" key="2">
    <source>
        <dbReference type="Pfam" id="PF14111"/>
    </source>
</evidence>
<feature type="compositionally biased region" description="Low complexity" evidence="1">
    <location>
        <begin position="626"/>
        <end position="640"/>
    </location>
</feature>
<dbReference type="Pfam" id="PF14392">
    <property type="entry name" value="zf-CCHC_4"/>
    <property type="match status" value="2"/>
</dbReference>
<feature type="compositionally biased region" description="Low complexity" evidence="1">
    <location>
        <begin position="560"/>
        <end position="570"/>
    </location>
</feature>
<feature type="compositionally biased region" description="Basic and acidic residues" evidence="1">
    <location>
        <begin position="646"/>
        <end position="655"/>
    </location>
</feature>
<dbReference type="Proteomes" id="UP000694240">
    <property type="component" value="Chromosome 11"/>
</dbReference>
<dbReference type="Pfam" id="PF14111">
    <property type="entry name" value="DUF4283"/>
    <property type="match status" value="2"/>
</dbReference>
<sequence>MDLDKAIQDLSIADDKPLVLSNLPKYCSSERNSCSIMGRFLNPENQRMSNWILDMPRIWRLYGRVRGVALSKERFQFIFKSEEDLEGVLKIGVWTQDDWCVVMEKWLEKPPSDYLMFLPLWIRVRNLPVNYYTKDTIEDIAACVGKVLQVILDLEKSQVQDYVRVQILLNVSNPLRNSKEVQLPDGEIVVISFDYERVRKRCFQCQRLTHDKTRCPFKMNSSPKISSVVSSEKLKQKEVLDKDKQLQLTTSNPMKFMADAMKDGGKPNLKVVSTSYVEDFGEELSDLDLYVGFRTGSCEASSSGNGKNKDTTNELWNNIQHLDLGRNDPELFIPHEAYAATEARNRLSLIARPLNPRSQNLFTVISSLPRTWGLTSSVQGRVLDGTYVQFLFQSELDLVSVQRREPWLFNNWFIAVQRWVDFPGLNFLTTIDLWVQIRGIPLHYVCVETVSEIVQDLGEIVHMDFNEITTNQIAYIRVRVRFGISDRLRFFQRIRFDAGESVVIRFQYERLRRICTNCLRFNHQRSQCPYGQPLHERRVEDIDHMFAGRERRVLYDEQQRSNMNSQSQNSDYSFPAPRSTPPRVATPPLNPAETMDARRYLSSSRIANLHQYTVPYPQNAVRRHQASSSSNSNSAEVQEVTPTRTRRFETGECSRRVNCGEASQQEDSSKRKQGQTDKQEDENVNQKQKGSELQHGGILKPPKKR</sequence>
<evidence type="ECO:0000256" key="1">
    <source>
        <dbReference type="SAM" id="MobiDB-lite"/>
    </source>
</evidence>
<accession>A0A8T1Z1D1</accession>
<reference evidence="4 5" key="1">
    <citation type="submission" date="2020-12" db="EMBL/GenBank/DDBJ databases">
        <title>Concerted genomic and epigenomic changes stabilize Arabidopsis allopolyploids.</title>
        <authorList>
            <person name="Chen Z."/>
        </authorList>
    </citation>
    <scope>NUCLEOTIDE SEQUENCE [LARGE SCALE GENOMIC DNA]</scope>
    <source>
        <strain evidence="4">Allo738</strain>
        <tissue evidence="4">Leaf</tissue>
    </source>
</reference>
<name>A0A8T1Z1D1_9BRAS</name>
<feature type="domain" description="Zinc knuckle CX2CX4HX4C" evidence="3">
    <location>
        <begin position="170"/>
        <end position="217"/>
    </location>
</feature>
<dbReference type="InterPro" id="IPR025558">
    <property type="entry name" value="DUF4283"/>
</dbReference>
<evidence type="ECO:0000313" key="4">
    <source>
        <dbReference type="EMBL" id="KAG7552464.1"/>
    </source>
</evidence>
<feature type="region of interest" description="Disordered" evidence="1">
    <location>
        <begin position="557"/>
        <end position="591"/>
    </location>
</feature>